<dbReference type="InterPro" id="IPR005467">
    <property type="entry name" value="His_kinase_dom"/>
</dbReference>
<dbReference type="SMART" id="SM00387">
    <property type="entry name" value="HATPase_c"/>
    <property type="match status" value="1"/>
</dbReference>
<name>A0ABT1TC71_9GAMM</name>
<keyword evidence="6" id="KW-0547">Nucleotide-binding</keyword>
<dbReference type="GO" id="GO:0005524">
    <property type="term" value="F:ATP binding"/>
    <property type="evidence" value="ECO:0007669"/>
    <property type="project" value="UniProtKB-KW"/>
</dbReference>
<comment type="caution">
    <text evidence="6">The sequence shown here is derived from an EMBL/GenBank/DDBJ whole genome shotgun (WGS) entry which is preliminary data.</text>
</comment>
<evidence type="ECO:0000313" key="7">
    <source>
        <dbReference type="Proteomes" id="UP001524499"/>
    </source>
</evidence>
<dbReference type="InterPro" id="IPR004358">
    <property type="entry name" value="Sig_transdc_His_kin-like_C"/>
</dbReference>
<protein>
    <recommendedName>
        <fullName evidence="2">histidine kinase</fullName>
        <ecNumber evidence="2">2.7.13.3</ecNumber>
    </recommendedName>
</protein>
<dbReference type="InterPro" id="IPR003661">
    <property type="entry name" value="HisK_dim/P_dom"/>
</dbReference>
<dbReference type="PROSITE" id="PS50109">
    <property type="entry name" value="HIS_KIN"/>
    <property type="match status" value="1"/>
</dbReference>
<dbReference type="RefSeq" id="WP_256600724.1">
    <property type="nucleotide sequence ID" value="NZ_JANIBJ010000004.1"/>
</dbReference>
<dbReference type="Proteomes" id="UP001524499">
    <property type="component" value="Unassembled WGS sequence"/>
</dbReference>
<organism evidence="6 7">
    <name type="scientific">Methylomonas subterranea</name>
    <dbReference type="NCBI Taxonomy" id="2952225"/>
    <lineage>
        <taxon>Bacteria</taxon>
        <taxon>Pseudomonadati</taxon>
        <taxon>Pseudomonadota</taxon>
        <taxon>Gammaproteobacteria</taxon>
        <taxon>Methylococcales</taxon>
        <taxon>Methylococcaceae</taxon>
        <taxon>Methylomonas</taxon>
    </lineage>
</organism>
<dbReference type="EC" id="2.7.13.3" evidence="2"/>
<reference evidence="6 7" key="1">
    <citation type="submission" date="2022-07" db="EMBL/GenBank/DDBJ databases">
        <title>Methylomonas rivi sp. nov., Methylomonas rosea sp. nov., Methylomonas aureus sp. nov. and Methylomonas subterranea sp. nov., four novel methanotrophs isolated from a freshwater creek and the deep terrestrial subsurface.</title>
        <authorList>
            <person name="Abin C."/>
            <person name="Sankaranarayanan K."/>
            <person name="Garner C."/>
            <person name="Sindelar R."/>
            <person name="Kotary K."/>
            <person name="Garner R."/>
            <person name="Barclay S."/>
            <person name="Lawson P."/>
            <person name="Krumholz L."/>
        </authorList>
    </citation>
    <scope>NUCLEOTIDE SEQUENCE [LARGE SCALE GENOMIC DNA]</scope>
    <source>
        <strain evidence="6 7">SURF-2</strain>
    </source>
</reference>
<dbReference type="InterPro" id="IPR036097">
    <property type="entry name" value="HisK_dim/P_sf"/>
</dbReference>
<dbReference type="PANTHER" id="PTHR43065">
    <property type="entry name" value="SENSOR HISTIDINE KINASE"/>
    <property type="match status" value="1"/>
</dbReference>
<feature type="domain" description="Histidine kinase" evidence="5">
    <location>
        <begin position="172"/>
        <end position="408"/>
    </location>
</feature>
<comment type="catalytic activity">
    <reaction evidence="1">
        <text>ATP + protein L-histidine = ADP + protein N-phospho-L-histidine.</text>
        <dbReference type="EC" id="2.7.13.3"/>
    </reaction>
</comment>
<keyword evidence="7" id="KW-1185">Reference proteome</keyword>
<sequence length="410" mass="45085">MNSDTEHDFERDLSLADLLRGIDKQRLESALQALLGTAFAVSDHNGEYLLGAADLAGDAPSLALYGELEPIGQISAAIPQNRLKAAADLIRLLLRANARYLMASDLHLQTQQADFEELQRRHKALEQSEQRYKALAETLEIRVRQQVKTIENTQLKLYETEKLASVGRLAAGIAHEINNPIGFIRSNLSTAAGYLTALNRIDELLQTCADLSSLKAAWQREDMPFIQQDMQDILQESIGGAERIAAIVKDLKGFSRVNDADWEDADLNQLIRQVCNVAAAELRDKAEVYLDLSQLPLLHCHPGELGQVFLSLLMNAVDAMAAPGKIRIRSACRENRIVIDIRDNGRGIPASDMSHIFDPFFTTKDVGKGMGLGLSVARNIVKAHQGDLEIKSQPNVGTLVSISLPLPAGR</sequence>
<evidence type="ECO:0000313" key="6">
    <source>
        <dbReference type="EMBL" id="MCQ8103061.1"/>
    </source>
</evidence>
<dbReference type="EMBL" id="JANIBJ010000004">
    <property type="protein sequence ID" value="MCQ8103061.1"/>
    <property type="molecule type" value="Genomic_DNA"/>
</dbReference>
<evidence type="ECO:0000256" key="2">
    <source>
        <dbReference type="ARBA" id="ARBA00012438"/>
    </source>
</evidence>
<evidence type="ECO:0000259" key="5">
    <source>
        <dbReference type="PROSITE" id="PS50109"/>
    </source>
</evidence>
<proteinExistence type="predicted"/>
<dbReference type="PRINTS" id="PR00344">
    <property type="entry name" value="BCTRLSENSOR"/>
</dbReference>
<gene>
    <name evidence="6" type="ORF">NP590_02985</name>
</gene>
<accession>A0ABT1TC71</accession>
<dbReference type="Gene3D" id="1.10.287.130">
    <property type="match status" value="1"/>
</dbReference>
<dbReference type="InterPro" id="IPR003594">
    <property type="entry name" value="HATPase_dom"/>
</dbReference>
<feature type="coiled-coil region" evidence="4">
    <location>
        <begin position="108"/>
        <end position="142"/>
    </location>
</feature>
<evidence type="ECO:0000256" key="4">
    <source>
        <dbReference type="SAM" id="Coils"/>
    </source>
</evidence>
<dbReference type="Pfam" id="PF02518">
    <property type="entry name" value="HATPase_c"/>
    <property type="match status" value="1"/>
</dbReference>
<evidence type="ECO:0000256" key="1">
    <source>
        <dbReference type="ARBA" id="ARBA00000085"/>
    </source>
</evidence>
<evidence type="ECO:0000256" key="3">
    <source>
        <dbReference type="ARBA" id="ARBA00022553"/>
    </source>
</evidence>
<dbReference type="PANTHER" id="PTHR43065:SF50">
    <property type="entry name" value="HISTIDINE KINASE"/>
    <property type="match status" value="1"/>
</dbReference>
<dbReference type="Gene3D" id="3.30.565.10">
    <property type="entry name" value="Histidine kinase-like ATPase, C-terminal domain"/>
    <property type="match status" value="1"/>
</dbReference>
<dbReference type="SMART" id="SM00388">
    <property type="entry name" value="HisKA"/>
    <property type="match status" value="1"/>
</dbReference>
<dbReference type="SUPFAM" id="SSF47384">
    <property type="entry name" value="Homodimeric domain of signal transducing histidine kinase"/>
    <property type="match status" value="1"/>
</dbReference>
<keyword evidence="3" id="KW-0597">Phosphoprotein</keyword>
<dbReference type="CDD" id="cd00082">
    <property type="entry name" value="HisKA"/>
    <property type="match status" value="1"/>
</dbReference>
<keyword evidence="6" id="KW-0067">ATP-binding</keyword>
<dbReference type="InterPro" id="IPR036890">
    <property type="entry name" value="HATPase_C_sf"/>
</dbReference>
<keyword evidence="4" id="KW-0175">Coiled coil</keyword>
<dbReference type="SUPFAM" id="SSF55874">
    <property type="entry name" value="ATPase domain of HSP90 chaperone/DNA topoisomerase II/histidine kinase"/>
    <property type="match status" value="1"/>
</dbReference>